<dbReference type="OMA" id="ANAPINW"/>
<dbReference type="VEuPathDB" id="FungiDB:CC1G_12955"/>
<sequence>MNLLRMLQPEAKPLFIDFDFANAPLTSSGFVARKPSDAHKRSSFPKTLKEFTREGFTIVHWDGRTQRPMVDRKTQRVIGLLAGIPGRNWNNVVPRVNSALNHSRQTLLAWEKGGPPSARRGTFLAKQTGYSYGGGRRQPGPFKNSQRVQRVLDSIVKSPDLVQLADFISSSLFTWAPNLYWNYKVTLDAIENARSTTQELKRPFPGTVFPASTLNFGPHTVTLPHRDAANLAFGWCAITSFGSFDPTIGGHLVLWDLRLVIEFPPGSTILIPSALLTHSNIRVRAHETRMSLTHYMAGQLFHWAACDHQTKKERIVQLKIPREEVHKWYPTTEFISRAFDNFSRYKS</sequence>
<evidence type="ECO:0000313" key="1">
    <source>
        <dbReference type="EMBL" id="EAU90827.1"/>
    </source>
</evidence>
<name>A8N833_COPC7</name>
<dbReference type="EMBL" id="AACS02000003">
    <property type="protein sequence ID" value="EAU90827.1"/>
    <property type="molecule type" value="Genomic_DNA"/>
</dbReference>
<dbReference type="Proteomes" id="UP000001861">
    <property type="component" value="Unassembled WGS sequence"/>
</dbReference>
<dbReference type="Gene3D" id="3.60.130.30">
    <property type="match status" value="1"/>
</dbReference>
<dbReference type="RefSeq" id="XP_001830987.1">
    <property type="nucleotide sequence ID" value="XM_001830935.1"/>
</dbReference>
<gene>
    <name evidence="1" type="ORF">CC1G_12955</name>
</gene>
<evidence type="ECO:0000313" key="2">
    <source>
        <dbReference type="Proteomes" id="UP000001861"/>
    </source>
</evidence>
<organism evidence="1 2">
    <name type="scientific">Coprinopsis cinerea (strain Okayama-7 / 130 / ATCC MYA-4618 / FGSC 9003)</name>
    <name type="common">Inky cap fungus</name>
    <name type="synonym">Hormographiella aspergillata</name>
    <dbReference type="NCBI Taxonomy" id="240176"/>
    <lineage>
        <taxon>Eukaryota</taxon>
        <taxon>Fungi</taxon>
        <taxon>Dikarya</taxon>
        <taxon>Basidiomycota</taxon>
        <taxon>Agaricomycotina</taxon>
        <taxon>Agaricomycetes</taxon>
        <taxon>Agaricomycetidae</taxon>
        <taxon>Agaricales</taxon>
        <taxon>Agaricineae</taxon>
        <taxon>Psathyrellaceae</taxon>
        <taxon>Coprinopsis</taxon>
    </lineage>
</organism>
<dbReference type="InParanoid" id="A8N833"/>
<dbReference type="OrthoDB" id="3202607at2759"/>
<dbReference type="KEGG" id="cci:CC1G_12955"/>
<accession>A8N833</accession>
<protein>
    <recommendedName>
        <fullName evidence="3">2OGFeDO JBP1/TET oxygenase domain-containing protein</fullName>
    </recommendedName>
</protein>
<dbReference type="eggNOG" id="ENOG502SNUP">
    <property type="taxonomic scope" value="Eukaryota"/>
</dbReference>
<comment type="caution">
    <text evidence="1">The sequence shown here is derived from an EMBL/GenBank/DDBJ whole genome shotgun (WGS) entry which is preliminary data.</text>
</comment>
<keyword evidence="2" id="KW-1185">Reference proteome</keyword>
<proteinExistence type="predicted"/>
<evidence type="ECO:0008006" key="3">
    <source>
        <dbReference type="Google" id="ProtNLM"/>
    </source>
</evidence>
<reference evidence="1 2" key="1">
    <citation type="journal article" date="2010" name="Proc. Natl. Acad. Sci. U.S.A.">
        <title>Insights into evolution of multicellular fungi from the assembled chromosomes of the mushroom Coprinopsis cinerea (Coprinus cinereus).</title>
        <authorList>
            <person name="Stajich J.E."/>
            <person name="Wilke S.K."/>
            <person name="Ahren D."/>
            <person name="Au C.H."/>
            <person name="Birren B.W."/>
            <person name="Borodovsky M."/>
            <person name="Burns C."/>
            <person name="Canback B."/>
            <person name="Casselton L.A."/>
            <person name="Cheng C.K."/>
            <person name="Deng J."/>
            <person name="Dietrich F.S."/>
            <person name="Fargo D.C."/>
            <person name="Farman M.L."/>
            <person name="Gathman A.C."/>
            <person name="Goldberg J."/>
            <person name="Guigo R."/>
            <person name="Hoegger P.J."/>
            <person name="Hooker J.B."/>
            <person name="Huggins A."/>
            <person name="James T.Y."/>
            <person name="Kamada T."/>
            <person name="Kilaru S."/>
            <person name="Kodira C."/>
            <person name="Kues U."/>
            <person name="Kupfer D."/>
            <person name="Kwan H.S."/>
            <person name="Lomsadze A."/>
            <person name="Li W."/>
            <person name="Lilly W.W."/>
            <person name="Ma L.J."/>
            <person name="Mackey A.J."/>
            <person name="Manning G."/>
            <person name="Martin F."/>
            <person name="Muraguchi H."/>
            <person name="Natvig D.O."/>
            <person name="Palmerini H."/>
            <person name="Ramesh M.A."/>
            <person name="Rehmeyer C.J."/>
            <person name="Roe B.A."/>
            <person name="Shenoy N."/>
            <person name="Stanke M."/>
            <person name="Ter-Hovhannisyan V."/>
            <person name="Tunlid A."/>
            <person name="Velagapudi R."/>
            <person name="Vision T.J."/>
            <person name="Zeng Q."/>
            <person name="Zolan M.E."/>
            <person name="Pukkila P.J."/>
        </authorList>
    </citation>
    <scope>NUCLEOTIDE SEQUENCE [LARGE SCALE GENOMIC DNA]</scope>
    <source>
        <strain evidence="2">Okayama-7 / 130 / ATCC MYA-4618 / FGSC 9003</strain>
    </source>
</reference>
<dbReference type="GeneID" id="6007443"/>
<dbReference type="AlphaFoldDB" id="A8N833"/>
<dbReference type="STRING" id="240176.A8N833"/>